<evidence type="ECO:0000256" key="1">
    <source>
        <dbReference type="ARBA" id="ARBA00023015"/>
    </source>
</evidence>
<evidence type="ECO:0000256" key="3">
    <source>
        <dbReference type="ARBA" id="ARBA00023163"/>
    </source>
</evidence>
<feature type="domain" description="HTH tetR-type" evidence="5">
    <location>
        <begin position="6"/>
        <end position="65"/>
    </location>
</feature>
<name>A0AAE4B3Y7_9RHOB</name>
<keyword evidence="3" id="KW-0804">Transcription</keyword>
<dbReference type="GO" id="GO:0003700">
    <property type="term" value="F:DNA-binding transcription factor activity"/>
    <property type="evidence" value="ECO:0007669"/>
    <property type="project" value="TreeGrafter"/>
</dbReference>
<dbReference type="InterPro" id="IPR001647">
    <property type="entry name" value="HTH_TetR"/>
</dbReference>
<keyword evidence="1" id="KW-0805">Transcription regulation</keyword>
<dbReference type="InterPro" id="IPR009057">
    <property type="entry name" value="Homeodomain-like_sf"/>
</dbReference>
<dbReference type="EMBL" id="JANHAX010000003">
    <property type="protein sequence ID" value="MDQ2090528.1"/>
    <property type="molecule type" value="Genomic_DNA"/>
</dbReference>
<dbReference type="Pfam" id="PF00440">
    <property type="entry name" value="TetR_N"/>
    <property type="match status" value="1"/>
</dbReference>
<organism evidence="6 7">
    <name type="scientific">Marimonas arenosa</name>
    <dbReference type="NCBI Taxonomy" id="1795305"/>
    <lineage>
        <taxon>Bacteria</taxon>
        <taxon>Pseudomonadati</taxon>
        <taxon>Pseudomonadota</taxon>
        <taxon>Alphaproteobacteria</taxon>
        <taxon>Rhodobacterales</taxon>
        <taxon>Paracoccaceae</taxon>
        <taxon>Marimonas</taxon>
    </lineage>
</organism>
<evidence type="ECO:0000256" key="4">
    <source>
        <dbReference type="PROSITE-ProRule" id="PRU00335"/>
    </source>
</evidence>
<dbReference type="PANTHER" id="PTHR30055:SF234">
    <property type="entry name" value="HTH-TYPE TRANSCRIPTIONAL REGULATOR BETI"/>
    <property type="match status" value="1"/>
</dbReference>
<dbReference type="PRINTS" id="PR00455">
    <property type="entry name" value="HTHTETR"/>
</dbReference>
<dbReference type="AlphaFoldDB" id="A0AAE4B3Y7"/>
<reference evidence="6" key="2">
    <citation type="submission" date="2023-02" db="EMBL/GenBank/DDBJ databases">
        <title>'Rhodoalgimonas zhirmunskyi' gen. nov., isolated from a red alga.</title>
        <authorList>
            <person name="Nedashkovskaya O.I."/>
            <person name="Otstavnykh N.Y."/>
            <person name="Bystritskaya E.P."/>
            <person name="Balabanova L.A."/>
            <person name="Isaeva M.P."/>
        </authorList>
    </citation>
    <scope>NUCLEOTIDE SEQUENCE</scope>
    <source>
        <strain evidence="6">KCTC 52189</strain>
    </source>
</reference>
<keyword evidence="2 4" id="KW-0238">DNA-binding</keyword>
<dbReference type="GO" id="GO:0000976">
    <property type="term" value="F:transcription cis-regulatory region binding"/>
    <property type="evidence" value="ECO:0007669"/>
    <property type="project" value="TreeGrafter"/>
</dbReference>
<evidence type="ECO:0000256" key="2">
    <source>
        <dbReference type="ARBA" id="ARBA00023125"/>
    </source>
</evidence>
<evidence type="ECO:0000259" key="5">
    <source>
        <dbReference type="PROSITE" id="PS50977"/>
    </source>
</evidence>
<sequence length="196" mass="21646">MSSQNPNARTRILNAAWNLLEKGGSKVRMSDIAKAAGVSRQAVYLHFPSRAELLIETTRHIDEAKAVDDRLAPSRAATNGRERLQLFVEAWAGHIPEIYGVGRALMAMQDNDEEARKAWGDRMQAVRHGCAAAVSALAADGELRSGLTEEKATDLLWTLLSVRNWEQLTLEAGWSQEEYLTALKDLAFRGLTDTAD</sequence>
<dbReference type="PANTHER" id="PTHR30055">
    <property type="entry name" value="HTH-TYPE TRANSCRIPTIONAL REGULATOR RUTR"/>
    <property type="match status" value="1"/>
</dbReference>
<dbReference type="PROSITE" id="PS50977">
    <property type="entry name" value="HTH_TETR_2"/>
    <property type="match status" value="1"/>
</dbReference>
<dbReference type="Gene3D" id="1.10.357.10">
    <property type="entry name" value="Tetracycline Repressor, domain 2"/>
    <property type="match status" value="1"/>
</dbReference>
<keyword evidence="7" id="KW-1185">Reference proteome</keyword>
<accession>A0AAE4B3Y7</accession>
<dbReference type="SUPFAM" id="SSF46689">
    <property type="entry name" value="Homeodomain-like"/>
    <property type="match status" value="1"/>
</dbReference>
<dbReference type="Proteomes" id="UP001226762">
    <property type="component" value="Unassembled WGS sequence"/>
</dbReference>
<feature type="DNA-binding region" description="H-T-H motif" evidence="4">
    <location>
        <begin position="28"/>
        <end position="47"/>
    </location>
</feature>
<dbReference type="InterPro" id="IPR050109">
    <property type="entry name" value="HTH-type_TetR-like_transc_reg"/>
</dbReference>
<dbReference type="RefSeq" id="WP_306735806.1">
    <property type="nucleotide sequence ID" value="NZ_JANHAX010000003.1"/>
</dbReference>
<protein>
    <submittedName>
        <fullName evidence="6">TetR/AcrR family transcriptional regulator</fullName>
    </submittedName>
</protein>
<dbReference type="SUPFAM" id="SSF48498">
    <property type="entry name" value="Tetracyclin repressor-like, C-terminal domain"/>
    <property type="match status" value="1"/>
</dbReference>
<reference evidence="6" key="1">
    <citation type="submission" date="2022-07" db="EMBL/GenBank/DDBJ databases">
        <authorList>
            <person name="Otstavnykh N."/>
            <person name="Isaeva M."/>
            <person name="Bystritskaya E."/>
        </authorList>
    </citation>
    <scope>NUCLEOTIDE SEQUENCE</scope>
    <source>
        <strain evidence="6">KCTC 52189</strain>
    </source>
</reference>
<evidence type="ECO:0000313" key="6">
    <source>
        <dbReference type="EMBL" id="MDQ2090528.1"/>
    </source>
</evidence>
<comment type="caution">
    <text evidence="6">The sequence shown here is derived from an EMBL/GenBank/DDBJ whole genome shotgun (WGS) entry which is preliminary data.</text>
</comment>
<gene>
    <name evidence="6" type="ORF">NO357_11515</name>
</gene>
<evidence type="ECO:0000313" key="7">
    <source>
        <dbReference type="Proteomes" id="UP001226762"/>
    </source>
</evidence>
<dbReference type="InterPro" id="IPR036271">
    <property type="entry name" value="Tet_transcr_reg_TetR-rel_C_sf"/>
</dbReference>
<proteinExistence type="predicted"/>